<dbReference type="InterPro" id="IPR013187">
    <property type="entry name" value="F-box-assoc_dom_typ3"/>
</dbReference>
<dbReference type="InterPro" id="IPR017451">
    <property type="entry name" value="F-box-assoc_interact_dom"/>
</dbReference>
<organism evidence="2 3">
    <name type="scientific">Trapa incisa</name>
    <dbReference type="NCBI Taxonomy" id="236973"/>
    <lineage>
        <taxon>Eukaryota</taxon>
        <taxon>Viridiplantae</taxon>
        <taxon>Streptophyta</taxon>
        <taxon>Embryophyta</taxon>
        <taxon>Tracheophyta</taxon>
        <taxon>Spermatophyta</taxon>
        <taxon>Magnoliopsida</taxon>
        <taxon>eudicotyledons</taxon>
        <taxon>Gunneridae</taxon>
        <taxon>Pentapetalae</taxon>
        <taxon>rosids</taxon>
        <taxon>malvids</taxon>
        <taxon>Myrtales</taxon>
        <taxon>Lythraceae</taxon>
        <taxon>Trapa</taxon>
    </lineage>
</organism>
<comment type="caution">
    <text evidence="2">The sequence shown here is derived from an EMBL/GenBank/DDBJ whole genome shotgun (WGS) entry which is preliminary data.</text>
</comment>
<reference evidence="2 3" key="1">
    <citation type="journal article" date="2023" name="Hortic Res">
        <title>Pangenome of water caltrop reveals structural variations and asymmetric subgenome divergence after allopolyploidization.</title>
        <authorList>
            <person name="Zhang X."/>
            <person name="Chen Y."/>
            <person name="Wang L."/>
            <person name="Yuan Y."/>
            <person name="Fang M."/>
            <person name="Shi L."/>
            <person name="Lu R."/>
            <person name="Comes H.P."/>
            <person name="Ma Y."/>
            <person name="Chen Y."/>
            <person name="Huang G."/>
            <person name="Zhou Y."/>
            <person name="Zheng Z."/>
            <person name="Qiu Y."/>
        </authorList>
    </citation>
    <scope>NUCLEOTIDE SEQUENCE [LARGE SCALE GENOMIC DNA]</scope>
    <source>
        <tissue evidence="2">Roots</tissue>
    </source>
</reference>
<dbReference type="InterPro" id="IPR050796">
    <property type="entry name" value="SCF_F-box_component"/>
</dbReference>
<dbReference type="InterPro" id="IPR036047">
    <property type="entry name" value="F-box-like_dom_sf"/>
</dbReference>
<name>A0AAN7KA63_9MYRT</name>
<dbReference type="AlphaFoldDB" id="A0AAN7KA63"/>
<protein>
    <recommendedName>
        <fullName evidence="1">F-box domain-containing protein</fullName>
    </recommendedName>
</protein>
<dbReference type="EMBL" id="JAXIOK010000011">
    <property type="protein sequence ID" value="KAK4760192.1"/>
    <property type="molecule type" value="Genomic_DNA"/>
</dbReference>
<dbReference type="PANTHER" id="PTHR31672:SF13">
    <property type="entry name" value="F-BOX PROTEIN CPR30-LIKE"/>
    <property type="match status" value="1"/>
</dbReference>
<dbReference type="Pfam" id="PF00646">
    <property type="entry name" value="F-box"/>
    <property type="match status" value="1"/>
</dbReference>
<dbReference type="SUPFAM" id="SSF81383">
    <property type="entry name" value="F-box domain"/>
    <property type="match status" value="1"/>
</dbReference>
<keyword evidence="3" id="KW-1185">Reference proteome</keyword>
<dbReference type="Proteomes" id="UP001345219">
    <property type="component" value="Chromosome 17"/>
</dbReference>
<evidence type="ECO:0000313" key="2">
    <source>
        <dbReference type="EMBL" id="KAK4760192.1"/>
    </source>
</evidence>
<dbReference type="NCBIfam" id="TIGR01640">
    <property type="entry name" value="F_box_assoc_1"/>
    <property type="match status" value="1"/>
</dbReference>
<dbReference type="Pfam" id="PF08268">
    <property type="entry name" value="FBA_3"/>
    <property type="match status" value="1"/>
</dbReference>
<gene>
    <name evidence="2" type="ORF">SAY87_023323</name>
</gene>
<sequence length="390" mass="45373">MNTATKEGLIHPISSLSDDVLLEIFLLFPASEVVKFMPVCRSWYNLITSPHFTETHHRRWNHHEQIVLIPLAFEETVMYQSIDNSTAGLNLDKLLHDFARPSWLPYRNHDKEFLFYYEILDSCDGLLLIHMASCHREDPESGLKKALLVCNPKKTCYYIVLSLVYDSSIKRYKVLWARAMEEGCDIECYLIDVDPDEHQATPWRKLGLLPMQTSSTVEETVSYEGKIHWLISAEQDSGDLTLITLDVATEKFKIIACPSLPFDPQDVCPIYTGSKGKFYHLRSLVELHETEVWEFELWYLKCNDHPNWFKHRFTVSPPPTSSPYIDFINFIGELEEGKRFVFECRETFVVYETTSGRCTNNFPQDSYIDFHSVLPSIIHVNSLLSYAREY</sequence>
<accession>A0AAN7KA63</accession>
<evidence type="ECO:0000259" key="1">
    <source>
        <dbReference type="SMART" id="SM00256"/>
    </source>
</evidence>
<dbReference type="InterPro" id="IPR001810">
    <property type="entry name" value="F-box_dom"/>
</dbReference>
<dbReference type="PANTHER" id="PTHR31672">
    <property type="entry name" value="BNACNNG10540D PROTEIN"/>
    <property type="match status" value="1"/>
</dbReference>
<dbReference type="Gene3D" id="1.20.1280.50">
    <property type="match status" value="1"/>
</dbReference>
<feature type="domain" description="F-box" evidence="1">
    <location>
        <begin position="16"/>
        <end position="56"/>
    </location>
</feature>
<dbReference type="SMART" id="SM00256">
    <property type="entry name" value="FBOX"/>
    <property type="match status" value="1"/>
</dbReference>
<evidence type="ECO:0000313" key="3">
    <source>
        <dbReference type="Proteomes" id="UP001345219"/>
    </source>
</evidence>
<proteinExistence type="predicted"/>